<evidence type="ECO:0000313" key="2">
    <source>
        <dbReference type="EMBL" id="OBV36772.1"/>
    </source>
</evidence>
<evidence type="ECO:0000259" key="1">
    <source>
        <dbReference type="Pfam" id="PF13676"/>
    </source>
</evidence>
<dbReference type="GO" id="GO:0007165">
    <property type="term" value="P:signal transduction"/>
    <property type="evidence" value="ECO:0007669"/>
    <property type="project" value="InterPro"/>
</dbReference>
<dbReference type="RefSeq" id="WP_065310556.1">
    <property type="nucleotide sequence ID" value="NZ_LOCQ01000062.1"/>
</dbReference>
<dbReference type="Gene3D" id="3.40.50.10140">
    <property type="entry name" value="Toll/interleukin-1 receptor homology (TIR) domain"/>
    <property type="match status" value="1"/>
</dbReference>
<dbReference type="InterPro" id="IPR035897">
    <property type="entry name" value="Toll_tir_struct_dom_sf"/>
</dbReference>
<keyword evidence="3" id="KW-1185">Reference proteome</keyword>
<dbReference type="STRING" id="1747903.ASR47_1001246"/>
<comment type="caution">
    <text evidence="2">The sequence shown here is derived from an EMBL/GenBank/DDBJ whole genome shotgun (WGS) entry which is preliminary data.</text>
</comment>
<dbReference type="OrthoDB" id="8700775at2"/>
<dbReference type="InterPro" id="IPR000157">
    <property type="entry name" value="TIR_dom"/>
</dbReference>
<gene>
    <name evidence="2" type="ORF">ASR47_1001246</name>
</gene>
<organism evidence="2 3">
    <name type="scientific">Janthinobacterium psychrotolerans</name>
    <dbReference type="NCBI Taxonomy" id="1747903"/>
    <lineage>
        <taxon>Bacteria</taxon>
        <taxon>Pseudomonadati</taxon>
        <taxon>Pseudomonadota</taxon>
        <taxon>Betaproteobacteria</taxon>
        <taxon>Burkholderiales</taxon>
        <taxon>Oxalobacteraceae</taxon>
        <taxon>Janthinobacterium</taxon>
    </lineage>
</organism>
<dbReference type="Pfam" id="PF13676">
    <property type="entry name" value="TIR_2"/>
    <property type="match status" value="1"/>
</dbReference>
<reference evidence="2 3" key="1">
    <citation type="submission" date="2016-04" db="EMBL/GenBank/DDBJ databases">
        <title>Draft genome sequence of Janthinobacterium psychrotolerans sp. nov., isolated from freshwater sediments in Denmark.</title>
        <authorList>
            <person name="Gong X."/>
            <person name="Skrivergaard S."/>
            <person name="Korsgaard B.S."/>
            <person name="Schreiber L."/>
            <person name="Marshall I.P."/>
            <person name="Finster K."/>
            <person name="Schramm A."/>
        </authorList>
    </citation>
    <scope>NUCLEOTIDE SEQUENCE [LARGE SCALE GENOMIC DNA]</scope>
    <source>
        <strain evidence="2 3">S3-2</strain>
    </source>
</reference>
<accession>A0A1A7BTD6</accession>
<evidence type="ECO:0000313" key="3">
    <source>
        <dbReference type="Proteomes" id="UP000092713"/>
    </source>
</evidence>
<dbReference type="PATRIC" id="fig|1747903.4.peg.260"/>
<dbReference type="AlphaFoldDB" id="A0A1A7BTD6"/>
<dbReference type="SUPFAM" id="SSF52200">
    <property type="entry name" value="Toll/Interleukin receptor TIR domain"/>
    <property type="match status" value="1"/>
</dbReference>
<feature type="domain" description="TIR" evidence="1">
    <location>
        <begin position="8"/>
        <end position="136"/>
    </location>
</feature>
<proteinExistence type="predicted"/>
<name>A0A1A7BTD6_9BURK</name>
<protein>
    <submittedName>
        <fullName evidence="2">TIR domain-containing protein</fullName>
    </submittedName>
</protein>
<dbReference type="Proteomes" id="UP000092713">
    <property type="component" value="Unassembled WGS sequence"/>
</dbReference>
<sequence>MDIRYGCFLSYAHGNFAFMNKFKNDLVEALSCYLEPHLDREDALFIDSEQLGGGDDLDLRVARAMCESVCMIVLYTPKYEAHGYTRREFAAMQLIEQERRSWYELPSHLIIPIIMTQHTEGLPAQIAGPGFYVDFSAYTLASGDLKSNPQFLPDIKKIVQRIARHYQLLKRSTPPGHDCSRFVLPEIPPQWRAVPPPHFPR</sequence>
<dbReference type="EMBL" id="LOCQ01000062">
    <property type="protein sequence ID" value="OBV36772.1"/>
    <property type="molecule type" value="Genomic_DNA"/>
</dbReference>